<keyword evidence="3" id="KW-1185">Reference proteome</keyword>
<dbReference type="Proteomes" id="UP001620295">
    <property type="component" value="Unassembled WGS sequence"/>
</dbReference>
<comment type="caution">
    <text evidence="2">The sequence shown here is derived from an EMBL/GenBank/DDBJ whole genome shotgun (WGS) entry which is preliminary data.</text>
</comment>
<protein>
    <recommendedName>
        <fullName evidence="1">Linalool dehydratase/isomerase domain-containing protein</fullName>
    </recommendedName>
</protein>
<evidence type="ECO:0000313" key="3">
    <source>
        <dbReference type="Proteomes" id="UP001620295"/>
    </source>
</evidence>
<reference evidence="2 3" key="1">
    <citation type="submission" date="2024-11" db="EMBL/GenBank/DDBJ databases">
        <title>The Natural Products Discovery Center: Release of the First 8490 Sequenced Strains for Exploring Actinobacteria Biosynthetic Diversity.</title>
        <authorList>
            <person name="Kalkreuter E."/>
            <person name="Kautsar S.A."/>
            <person name="Yang D."/>
            <person name="Bader C.D."/>
            <person name="Teijaro C.N."/>
            <person name="Fluegel L."/>
            <person name="Davis C.M."/>
            <person name="Simpson J.R."/>
            <person name="Lauterbach L."/>
            <person name="Steele A.D."/>
            <person name="Gui C."/>
            <person name="Meng S."/>
            <person name="Li G."/>
            <person name="Viehrig K."/>
            <person name="Ye F."/>
            <person name="Su P."/>
            <person name="Kiefer A.F."/>
            <person name="Nichols A."/>
            <person name="Cepeda A.J."/>
            <person name="Yan W."/>
            <person name="Fan B."/>
            <person name="Jiang Y."/>
            <person name="Adhikari A."/>
            <person name="Zheng C.-J."/>
            <person name="Schuster L."/>
            <person name="Cowan T.M."/>
            <person name="Smanski M.J."/>
            <person name="Chevrette M.G."/>
            <person name="De Carvalho L.P.S."/>
            <person name="Shen B."/>
        </authorList>
    </citation>
    <scope>NUCLEOTIDE SEQUENCE [LARGE SCALE GENOMIC DNA]</scope>
    <source>
        <strain evidence="2 3">NPDC020863</strain>
    </source>
</reference>
<feature type="domain" description="Linalool dehydratase/isomerase" evidence="1">
    <location>
        <begin position="151"/>
        <end position="373"/>
    </location>
</feature>
<proteinExistence type="predicted"/>
<dbReference type="RefSeq" id="WP_358645963.1">
    <property type="nucleotide sequence ID" value="NZ_JBFAEV010000040.1"/>
</dbReference>
<sequence length="528" mass="60395">MMSTRAQPTDAATPAPGLNDRALGWLRFIWDKATTPDDWSDQGEPLPWWDRYTAPPMCSFPRFDVHYMSYVLPVMLEATPAWREVYTRISDELVRRYTSFWGAVDWCTLIGPDPGADRYPPAWLAFIPEPLRGRYETPGWTGNGLEPWGLQPDPVGADGNVFYRGWLNLLLGIRRYVSGEATEHQPLDITGYQNRQFTWTHARIAEFISAQFRSRPQGPHCENTKIWPFCVSAAGLGLKLYDAQLGTTLSEPFPRWIDYLRRHYMSLTRSGELRTFALYYDPMEQRLHSMPGPSVAHGVFPCLLYLYPQDREFALWIYDLAMRRLGWSDPDLSLSRLHADPNHLSTAMWMAHEVEDTATEDRIRDFIESEFQPRFFGEENDRFAFWFGYDSTWPRGQVNATLMLVESGSPGAWWRIFNDSRPASASEPRLHGVDYPNIGIRRAQNDMARRVLSIETTGATPSRRGRPTSFTIDQLPSPAEVSVTVDNQDSTSWHVTGSDSIRLDLTIDDHQIRVAFPGGGSRQSSPRT</sequence>
<organism evidence="2 3">
    <name type="scientific">Streptomyces milbemycinicus</name>
    <dbReference type="NCBI Taxonomy" id="476552"/>
    <lineage>
        <taxon>Bacteria</taxon>
        <taxon>Bacillati</taxon>
        <taxon>Actinomycetota</taxon>
        <taxon>Actinomycetes</taxon>
        <taxon>Kitasatosporales</taxon>
        <taxon>Streptomycetaceae</taxon>
        <taxon>Streptomyces</taxon>
    </lineage>
</organism>
<accession>A0ABW8M3C1</accession>
<dbReference type="InterPro" id="IPR041411">
    <property type="entry name" value="Ldi"/>
</dbReference>
<evidence type="ECO:0000259" key="1">
    <source>
        <dbReference type="Pfam" id="PF18566"/>
    </source>
</evidence>
<gene>
    <name evidence="2" type="ORF">ACI2L5_48545</name>
</gene>
<name>A0ABW8M3C1_9ACTN</name>
<dbReference type="EMBL" id="JBJDQH010000030">
    <property type="protein sequence ID" value="MFK4272677.1"/>
    <property type="molecule type" value="Genomic_DNA"/>
</dbReference>
<evidence type="ECO:0000313" key="2">
    <source>
        <dbReference type="EMBL" id="MFK4272677.1"/>
    </source>
</evidence>
<dbReference type="Pfam" id="PF18566">
    <property type="entry name" value="Ldi"/>
    <property type="match status" value="1"/>
</dbReference>